<organism evidence="11 12">
    <name type="scientific">Ramlibacter albus</name>
    <dbReference type="NCBI Taxonomy" id="2079448"/>
    <lineage>
        <taxon>Bacteria</taxon>
        <taxon>Pseudomonadati</taxon>
        <taxon>Pseudomonadota</taxon>
        <taxon>Betaproteobacteria</taxon>
        <taxon>Burkholderiales</taxon>
        <taxon>Comamonadaceae</taxon>
        <taxon>Ramlibacter</taxon>
    </lineage>
</organism>
<evidence type="ECO:0000259" key="9">
    <source>
        <dbReference type="PROSITE" id="PS51085"/>
    </source>
</evidence>
<dbReference type="GO" id="GO:0016491">
    <property type="term" value="F:oxidoreductase activity"/>
    <property type="evidence" value="ECO:0007669"/>
    <property type="project" value="UniProtKB-KW"/>
</dbReference>
<dbReference type="SUPFAM" id="SSF63380">
    <property type="entry name" value="Riboflavin synthase domain-like"/>
    <property type="match status" value="1"/>
</dbReference>
<evidence type="ECO:0000313" key="11">
    <source>
        <dbReference type="EMBL" id="MBC5763050.1"/>
    </source>
</evidence>
<dbReference type="InterPro" id="IPR012675">
    <property type="entry name" value="Beta-grasp_dom_sf"/>
</dbReference>
<dbReference type="PRINTS" id="PR00409">
    <property type="entry name" value="PHDIOXRDTASE"/>
</dbReference>
<keyword evidence="3" id="KW-0288">FMN</keyword>
<evidence type="ECO:0000256" key="7">
    <source>
        <dbReference type="ARBA" id="ARBA00023004"/>
    </source>
</evidence>
<dbReference type="Proteomes" id="UP000596827">
    <property type="component" value="Unassembled WGS sequence"/>
</dbReference>
<dbReference type="PROSITE" id="PS51085">
    <property type="entry name" value="2FE2S_FER_2"/>
    <property type="match status" value="1"/>
</dbReference>
<evidence type="ECO:0000256" key="6">
    <source>
        <dbReference type="ARBA" id="ARBA00023002"/>
    </source>
</evidence>
<dbReference type="AlphaFoldDB" id="A0A923M355"/>
<dbReference type="PANTHER" id="PTHR47354:SF1">
    <property type="entry name" value="CARNITINE MONOOXYGENASE REDUCTASE SUBUNIT"/>
    <property type="match status" value="1"/>
</dbReference>
<protein>
    <submittedName>
        <fullName evidence="11">Oxidoreductase</fullName>
    </submittedName>
</protein>
<dbReference type="InterPro" id="IPR017938">
    <property type="entry name" value="Riboflavin_synthase-like_b-brl"/>
</dbReference>
<dbReference type="GO" id="GO:0046872">
    <property type="term" value="F:metal ion binding"/>
    <property type="evidence" value="ECO:0007669"/>
    <property type="project" value="UniProtKB-KW"/>
</dbReference>
<evidence type="ECO:0000256" key="3">
    <source>
        <dbReference type="ARBA" id="ARBA00022643"/>
    </source>
</evidence>
<dbReference type="InterPro" id="IPR017927">
    <property type="entry name" value="FAD-bd_FR_type"/>
</dbReference>
<dbReference type="InterPro" id="IPR036010">
    <property type="entry name" value="2Fe-2S_ferredoxin-like_sf"/>
</dbReference>
<keyword evidence="7" id="KW-0408">Iron</keyword>
<keyword evidence="4" id="KW-0001">2Fe-2S</keyword>
<keyword evidence="2" id="KW-0285">Flavoprotein</keyword>
<dbReference type="SUPFAM" id="SSF52343">
    <property type="entry name" value="Ferredoxin reductase-like, C-terminal NADP-linked domain"/>
    <property type="match status" value="1"/>
</dbReference>
<dbReference type="Gene3D" id="2.40.30.10">
    <property type="entry name" value="Translation factors"/>
    <property type="match status" value="1"/>
</dbReference>
<evidence type="ECO:0000256" key="8">
    <source>
        <dbReference type="ARBA" id="ARBA00023014"/>
    </source>
</evidence>
<keyword evidence="6" id="KW-0560">Oxidoreductase</keyword>
<gene>
    <name evidence="11" type="ORF">H8R02_01195</name>
</gene>
<dbReference type="CDD" id="cd06185">
    <property type="entry name" value="PDR_like"/>
    <property type="match status" value="1"/>
</dbReference>
<dbReference type="InterPro" id="IPR050415">
    <property type="entry name" value="MRET"/>
</dbReference>
<dbReference type="InterPro" id="IPR006058">
    <property type="entry name" value="2Fe2S_fd_BS"/>
</dbReference>
<comment type="caution">
    <text evidence="11">The sequence shown here is derived from an EMBL/GenBank/DDBJ whole genome shotgun (WGS) entry which is preliminary data.</text>
</comment>
<dbReference type="Pfam" id="PF22290">
    <property type="entry name" value="DmmA-like_N"/>
    <property type="match status" value="1"/>
</dbReference>
<dbReference type="Gene3D" id="3.10.20.30">
    <property type="match status" value="1"/>
</dbReference>
<dbReference type="CDD" id="cd00207">
    <property type="entry name" value="fer2"/>
    <property type="match status" value="1"/>
</dbReference>
<feature type="domain" description="2Fe-2S ferredoxin-type" evidence="9">
    <location>
        <begin position="234"/>
        <end position="319"/>
    </location>
</feature>
<evidence type="ECO:0000256" key="5">
    <source>
        <dbReference type="ARBA" id="ARBA00022723"/>
    </source>
</evidence>
<evidence type="ECO:0000256" key="4">
    <source>
        <dbReference type="ARBA" id="ARBA00022714"/>
    </source>
</evidence>
<sequence length="319" mass="34276">MDTRWAIVASRTEETDTICTVDLVAAQGDPLPAFSAGAHIDVHLPNGLTRQYSLCNPQDSAGHYTVGVLRDPNSRGGSVAMHGLKVGDKVEISVPRNHFHLVPEAKSSVLLAGGIGITPLLCMAERLSLLAADFDLHYCTRSESQTAFRGRIAASAFSDRVHYHFDDQDVTQRIRLEEVLSAPMDGKHLYVCGPKGFMDAVLAQARGMGWSEDSLHFEFFAGAPLGGDSACPPFEVVVASSGAVIEVPGDQSIVQALGAAGIYVPTSCEQGVCGTCLTRVLRGEPDHRDLYLTEEEKARNDVILPCCSRSKGRVLVLDV</sequence>
<dbReference type="InterPro" id="IPR001041">
    <property type="entry name" value="2Fe-2S_ferredoxin-type"/>
</dbReference>
<accession>A0A923M355</accession>
<dbReference type="SUPFAM" id="SSF54292">
    <property type="entry name" value="2Fe-2S ferredoxin-like"/>
    <property type="match status" value="1"/>
</dbReference>
<evidence type="ECO:0000256" key="1">
    <source>
        <dbReference type="ARBA" id="ARBA00001917"/>
    </source>
</evidence>
<comment type="cofactor">
    <cofactor evidence="1">
        <name>FMN</name>
        <dbReference type="ChEBI" id="CHEBI:58210"/>
    </cofactor>
</comment>
<dbReference type="InterPro" id="IPR039261">
    <property type="entry name" value="FNR_nucleotide-bd"/>
</dbReference>
<keyword evidence="12" id="KW-1185">Reference proteome</keyword>
<dbReference type="GO" id="GO:0051537">
    <property type="term" value="F:2 iron, 2 sulfur cluster binding"/>
    <property type="evidence" value="ECO:0007669"/>
    <property type="project" value="UniProtKB-KW"/>
</dbReference>
<dbReference type="EMBL" id="JACORU010000001">
    <property type="protein sequence ID" value="MBC5763050.1"/>
    <property type="molecule type" value="Genomic_DNA"/>
</dbReference>
<name>A0A923M355_9BURK</name>
<dbReference type="PROSITE" id="PS51384">
    <property type="entry name" value="FAD_FR"/>
    <property type="match status" value="1"/>
</dbReference>
<dbReference type="PANTHER" id="PTHR47354">
    <property type="entry name" value="NADH OXIDOREDUCTASE HCR"/>
    <property type="match status" value="1"/>
</dbReference>
<dbReference type="RefSeq" id="WP_187079520.1">
    <property type="nucleotide sequence ID" value="NZ_JACORU010000001.1"/>
</dbReference>
<dbReference type="PROSITE" id="PS00197">
    <property type="entry name" value="2FE2S_FER_1"/>
    <property type="match status" value="1"/>
</dbReference>
<keyword evidence="5" id="KW-0479">Metal-binding</keyword>
<evidence type="ECO:0000313" key="12">
    <source>
        <dbReference type="Proteomes" id="UP000596827"/>
    </source>
</evidence>
<dbReference type="Gene3D" id="3.40.50.80">
    <property type="entry name" value="Nucleotide-binding domain of ferredoxin-NADP reductase (FNR) module"/>
    <property type="match status" value="1"/>
</dbReference>
<proteinExistence type="predicted"/>
<feature type="domain" description="FAD-binding FR-type" evidence="10">
    <location>
        <begin position="1"/>
        <end position="102"/>
    </location>
</feature>
<dbReference type="InterPro" id="IPR054582">
    <property type="entry name" value="DmmA-like_N"/>
</dbReference>
<keyword evidence="8" id="KW-0411">Iron-sulfur</keyword>
<dbReference type="Pfam" id="PF00111">
    <property type="entry name" value="Fer2"/>
    <property type="match status" value="1"/>
</dbReference>
<reference evidence="11" key="1">
    <citation type="submission" date="2020-08" db="EMBL/GenBank/DDBJ databases">
        <title>Ramlibacter sp. GTP1 16S ribosomal RNA gene genome sequencing and assembly.</title>
        <authorList>
            <person name="Kang M."/>
        </authorList>
    </citation>
    <scope>NUCLEOTIDE SEQUENCE</scope>
    <source>
        <strain evidence="11">GTP1</strain>
    </source>
</reference>
<evidence type="ECO:0000256" key="2">
    <source>
        <dbReference type="ARBA" id="ARBA00022630"/>
    </source>
</evidence>
<evidence type="ECO:0000259" key="10">
    <source>
        <dbReference type="PROSITE" id="PS51384"/>
    </source>
</evidence>